<gene>
    <name evidence="2" type="ORF">NHN17_16010</name>
</gene>
<proteinExistence type="predicted"/>
<dbReference type="EMBL" id="JANEYT010000039">
    <property type="protein sequence ID" value="MCQ1059557.1"/>
    <property type="molecule type" value="Genomic_DNA"/>
</dbReference>
<keyword evidence="1" id="KW-0175">Coiled coil</keyword>
<comment type="caution">
    <text evidence="2">The sequence shown here is derived from an EMBL/GenBank/DDBJ whole genome shotgun (WGS) entry which is preliminary data.</text>
</comment>
<sequence>MLNRIRLFHRHFNYKSTPTGRKKCESSLQHSLRISPGHDSVKQLEWNPALTNNNIIYYRGRVQALDELEQDERQEILFDIAPEPRLRDHKKLQTQQRQYRAKIKKTIASERKAGNIQASDFLSNILKQKERISYSQIDGFAQLSMTRPRQRRHMLEVYLNAHNQICTRPKTENAIAVQEGIFKIPHQWGVGSDVISLHEYVEFTRQFLDFHYPNHAIEVIIGHDDERDESESTGLHTHYYLSGKNHQTGEYDLRKRQIEIVNEFLAKEDSAHEPFPASGKLSHRQSKAFGHHYQRMVQEYTNEHLLKPKGFVAEFADETEKASKQYQHMVAQAKLPKSAREFNFYNRQLAQCKQRLESLKDDTALLNEQKKAIVPLLATAMQEIKNADIYLKNQQSQLEQLHAKKVDAQNEIDAMGMRYLALQHTFANKHDELNSVEDALANAEHNLKAINRESKQQLESIIESVFMLLLAKAKNNSGLVKKFTQQLTSQVNTKLPDPLEPILDAGIALTRDELAIEP</sequence>
<evidence type="ECO:0008006" key="4">
    <source>
        <dbReference type="Google" id="ProtNLM"/>
    </source>
</evidence>
<evidence type="ECO:0000256" key="1">
    <source>
        <dbReference type="SAM" id="Coils"/>
    </source>
</evidence>
<feature type="coiled-coil region" evidence="1">
    <location>
        <begin position="342"/>
        <end position="460"/>
    </location>
</feature>
<evidence type="ECO:0000313" key="3">
    <source>
        <dbReference type="Proteomes" id="UP001524460"/>
    </source>
</evidence>
<dbReference type="RefSeq" id="WP_255043624.1">
    <property type="nucleotide sequence ID" value="NZ_JANEYT010000039.1"/>
</dbReference>
<evidence type="ECO:0000313" key="2">
    <source>
        <dbReference type="EMBL" id="MCQ1059557.1"/>
    </source>
</evidence>
<protein>
    <recommendedName>
        <fullName evidence="4">MobA/MobL protein domain-containing protein</fullName>
    </recommendedName>
</protein>
<dbReference type="Proteomes" id="UP001524460">
    <property type="component" value="Unassembled WGS sequence"/>
</dbReference>
<accession>A0ABT1N4A1</accession>
<reference evidence="2 3" key="1">
    <citation type="submission" date="2022-07" db="EMBL/GenBank/DDBJ databases">
        <title>Photobacterium pectinilyticum sp. nov., a marine bacterium isolated from surface seawater of Qingdao offshore.</title>
        <authorList>
            <person name="Wang X."/>
        </authorList>
    </citation>
    <scope>NUCLEOTIDE SEQUENCE [LARGE SCALE GENOMIC DNA]</scope>
    <source>
        <strain evidence="2 3">ZSDE20</strain>
    </source>
</reference>
<organism evidence="2 3">
    <name type="scientific">Photobacterium pectinilyticum</name>
    <dbReference type="NCBI Taxonomy" id="2906793"/>
    <lineage>
        <taxon>Bacteria</taxon>
        <taxon>Pseudomonadati</taxon>
        <taxon>Pseudomonadota</taxon>
        <taxon>Gammaproteobacteria</taxon>
        <taxon>Vibrionales</taxon>
        <taxon>Vibrionaceae</taxon>
        <taxon>Photobacterium</taxon>
    </lineage>
</organism>
<keyword evidence="3" id="KW-1185">Reference proteome</keyword>
<name>A0ABT1N4A1_9GAMM</name>